<dbReference type="RefSeq" id="WP_250828907.1">
    <property type="nucleotide sequence ID" value="NZ_JAMOIL010000046.1"/>
</dbReference>
<reference evidence="1" key="1">
    <citation type="submission" date="2022-05" db="EMBL/GenBank/DDBJ databases">
        <authorList>
            <person name="Tuo L."/>
        </authorList>
    </citation>
    <scope>NUCLEOTIDE SEQUENCE</scope>
    <source>
        <strain evidence="1">BSK12Z-4</strain>
    </source>
</reference>
<name>A0A9X2DB59_9ACTN</name>
<keyword evidence="2" id="KW-1185">Reference proteome</keyword>
<dbReference type="Proteomes" id="UP001139485">
    <property type="component" value="Unassembled WGS sequence"/>
</dbReference>
<sequence length="92" mass="10243">MSPLGWIQRCYASEDFNRRLGSGLVDIARIFDDLALIEFGSATVQVQGQSVRGCAIDYEGVSFVGGYDPIRWPFVIARRSSSTDAWPELVRV</sequence>
<dbReference type="EMBL" id="JAMOIL010000046">
    <property type="protein sequence ID" value="MCM0622740.1"/>
    <property type="molecule type" value="Genomic_DNA"/>
</dbReference>
<comment type="caution">
    <text evidence="1">The sequence shown here is derived from an EMBL/GenBank/DDBJ whole genome shotgun (WGS) entry which is preliminary data.</text>
</comment>
<gene>
    <name evidence="1" type="ORF">M8330_20830</name>
</gene>
<proteinExistence type="predicted"/>
<accession>A0A9X2DB59</accession>
<dbReference type="AlphaFoldDB" id="A0A9X2DB59"/>
<evidence type="ECO:0000313" key="1">
    <source>
        <dbReference type="EMBL" id="MCM0622740.1"/>
    </source>
</evidence>
<protein>
    <submittedName>
        <fullName evidence="1">Uncharacterized protein</fullName>
    </submittedName>
</protein>
<evidence type="ECO:0000313" key="2">
    <source>
        <dbReference type="Proteomes" id="UP001139485"/>
    </source>
</evidence>
<organism evidence="1 2">
    <name type="scientific">Nocardioides bruguierae</name>
    <dbReference type="NCBI Taxonomy" id="2945102"/>
    <lineage>
        <taxon>Bacteria</taxon>
        <taxon>Bacillati</taxon>
        <taxon>Actinomycetota</taxon>
        <taxon>Actinomycetes</taxon>
        <taxon>Propionibacteriales</taxon>
        <taxon>Nocardioidaceae</taxon>
        <taxon>Nocardioides</taxon>
    </lineage>
</organism>